<organism evidence="1">
    <name type="scientific">Desulfatirhabdium butyrativorans</name>
    <dbReference type="NCBI Taxonomy" id="340467"/>
    <lineage>
        <taxon>Bacteria</taxon>
        <taxon>Pseudomonadati</taxon>
        <taxon>Thermodesulfobacteriota</taxon>
        <taxon>Desulfobacteria</taxon>
        <taxon>Desulfobacterales</taxon>
        <taxon>Desulfatirhabdiaceae</taxon>
        <taxon>Desulfatirhabdium</taxon>
    </lineage>
</organism>
<reference evidence="1" key="1">
    <citation type="journal article" date="2020" name="mSystems">
        <title>Genome- and Community-Level Interaction Insights into Carbon Utilization and Element Cycling Functions of Hydrothermarchaeota in Hydrothermal Sediment.</title>
        <authorList>
            <person name="Zhou Z."/>
            <person name="Liu Y."/>
            <person name="Xu W."/>
            <person name="Pan J."/>
            <person name="Luo Z.H."/>
            <person name="Li M."/>
        </authorList>
    </citation>
    <scope>NUCLEOTIDE SEQUENCE [LARGE SCALE GENOMIC DNA]</scope>
    <source>
        <strain evidence="1">SpSt-477</strain>
    </source>
</reference>
<proteinExistence type="predicted"/>
<sequence>MTRRILFVTNRPKQWEEFTSRLQHHPEAAFSFATTFAEAGDRMKVERYGIGDLIILDETIDERSAIDAAKEIVMSNVWVSLALVSALDEEAFHEAAEGLGILCRIPPGASAADADRLMGALAAISR</sequence>
<dbReference type="EMBL" id="DSUH01000258">
    <property type="protein sequence ID" value="HGU33426.1"/>
    <property type="molecule type" value="Genomic_DNA"/>
</dbReference>
<gene>
    <name evidence="1" type="ORF">ENS29_11285</name>
</gene>
<evidence type="ECO:0000313" key="1">
    <source>
        <dbReference type="EMBL" id="HGU33426.1"/>
    </source>
</evidence>
<accession>A0A7C4RT14</accession>
<comment type="caution">
    <text evidence="1">The sequence shown here is derived from an EMBL/GenBank/DDBJ whole genome shotgun (WGS) entry which is preliminary data.</text>
</comment>
<dbReference type="InterPro" id="IPR011006">
    <property type="entry name" value="CheY-like_superfamily"/>
</dbReference>
<name>A0A7C4RT14_9BACT</name>
<dbReference type="AlphaFoldDB" id="A0A7C4RT14"/>
<dbReference type="SUPFAM" id="SSF52172">
    <property type="entry name" value="CheY-like"/>
    <property type="match status" value="1"/>
</dbReference>
<protein>
    <recommendedName>
        <fullName evidence="2">Response regulator</fullName>
    </recommendedName>
</protein>
<evidence type="ECO:0008006" key="2">
    <source>
        <dbReference type="Google" id="ProtNLM"/>
    </source>
</evidence>